<keyword evidence="3 10" id="KW-0820">tRNA-binding</keyword>
<evidence type="ECO:0000256" key="8">
    <source>
        <dbReference type="ARBA" id="ARBA00022884"/>
    </source>
</evidence>
<dbReference type="InterPro" id="IPR002052">
    <property type="entry name" value="DNA_methylase_N6_adenine_CS"/>
</dbReference>
<sequence>MKDYIIFLAQSHPQFRKAELESLADLYNIKADFSQHNKEHPFLVVQLENDEEAYNLIDRAILSRGIYELWGHGVTIDELHENVQKNMGKYIDKYIEDTTFKFENLTFQGGKKSREEQIKMYERFAYLAFKGKIKMKNPDEVFTILENYSLGKDLFPLEHPNHLWFGRQINISARSRGVVEKYDIKKRPYFGTTSFDAELSLLTGNIGQVKKNELIYDPFVGTGSFLVTAAEFGGITIGSDIEFLTLKGKGPKRRLKDNFDYYKKPLQFTDVLCMDFTNNAFRNNLKFGSIICDPPYGVREGVKVCGTTDDKLGRENIVIDGELAYLRRDYIQPKKTYSLDLLLDDLLEFSSERLDIGSRLCFWMPVANDEDIPTLIPQHKDFELIYELVQDFHKWSRRLLVYVKRGEGFNGVTVKSDDREGTNNFRDRYFHKFSEKSKVVK</sequence>
<dbReference type="InterPro" id="IPR059073">
    <property type="entry name" value="TRMT11_N"/>
</dbReference>
<evidence type="ECO:0000256" key="3">
    <source>
        <dbReference type="ARBA" id="ARBA00022555"/>
    </source>
</evidence>
<reference evidence="12 13" key="1">
    <citation type="journal article" date="2023" name="Elife">
        <title>Identification of key yeast species and microbe-microbe interactions impacting larval growth of Drosophila in the wild.</title>
        <authorList>
            <person name="Mure A."/>
            <person name="Sugiura Y."/>
            <person name="Maeda R."/>
            <person name="Honda K."/>
            <person name="Sakurai N."/>
            <person name="Takahashi Y."/>
            <person name="Watada M."/>
            <person name="Katoh T."/>
            <person name="Gotoh A."/>
            <person name="Gotoh Y."/>
            <person name="Taniguchi I."/>
            <person name="Nakamura K."/>
            <person name="Hayashi T."/>
            <person name="Katayama T."/>
            <person name="Uemura T."/>
            <person name="Hattori Y."/>
        </authorList>
    </citation>
    <scope>NUCLEOTIDE SEQUENCE [LARGE SCALE GENOMIC DNA]</scope>
    <source>
        <strain evidence="12 13">PK-24</strain>
    </source>
</reference>
<evidence type="ECO:0000313" key="13">
    <source>
        <dbReference type="Proteomes" id="UP001378960"/>
    </source>
</evidence>
<dbReference type="Pfam" id="PF25904">
    <property type="entry name" value="Tmrp11_N"/>
    <property type="match status" value="1"/>
</dbReference>
<comment type="caution">
    <text evidence="12">The sequence shown here is derived from an EMBL/GenBank/DDBJ whole genome shotgun (WGS) entry which is preliminary data.</text>
</comment>
<dbReference type="PROSITE" id="PS51627">
    <property type="entry name" value="SAM_MT_TRM11"/>
    <property type="match status" value="1"/>
</dbReference>
<dbReference type="InterPro" id="IPR029063">
    <property type="entry name" value="SAM-dependent_MTases_sf"/>
</dbReference>
<dbReference type="GO" id="GO:0008033">
    <property type="term" value="P:tRNA processing"/>
    <property type="evidence" value="ECO:0007669"/>
    <property type="project" value="UniProtKB-UniRule"/>
</dbReference>
<evidence type="ECO:0000256" key="6">
    <source>
        <dbReference type="ARBA" id="ARBA00022691"/>
    </source>
</evidence>
<keyword evidence="7 10" id="KW-0819">tRNA processing</keyword>
<keyword evidence="2" id="KW-0963">Cytoplasm</keyword>
<keyword evidence="5 10" id="KW-0808">Transferase</keyword>
<evidence type="ECO:0000256" key="7">
    <source>
        <dbReference type="ARBA" id="ARBA00022694"/>
    </source>
</evidence>
<dbReference type="EMBL" id="BTGB01000003">
    <property type="protein sequence ID" value="GMM45922.1"/>
    <property type="molecule type" value="Genomic_DNA"/>
</dbReference>
<evidence type="ECO:0000256" key="2">
    <source>
        <dbReference type="ARBA" id="ARBA00022490"/>
    </source>
</evidence>
<keyword evidence="8 10" id="KW-0694">RNA-binding</keyword>
<dbReference type="PIRSF" id="PIRSF017259">
    <property type="entry name" value="tRNA_mtfrase_TRM11"/>
    <property type="match status" value="1"/>
</dbReference>
<comment type="similarity">
    <text evidence="10">Belongs to the class I-like SAM-binding methyltransferase superfamily. TRM11 methyltransferase family.</text>
</comment>
<keyword evidence="4 10" id="KW-0489">Methyltransferase</keyword>
<evidence type="ECO:0000256" key="5">
    <source>
        <dbReference type="ARBA" id="ARBA00022679"/>
    </source>
</evidence>
<dbReference type="Gene3D" id="3.40.50.150">
    <property type="entry name" value="Vaccinia Virus protein VP39"/>
    <property type="match status" value="1"/>
</dbReference>
<dbReference type="GO" id="GO:0160102">
    <property type="term" value="F:tRNA (guanine(10)-N2)-methyltransferase activity"/>
    <property type="evidence" value="ECO:0007669"/>
    <property type="project" value="UniProtKB-EC"/>
</dbReference>
<dbReference type="PROSITE" id="PS00092">
    <property type="entry name" value="N6_MTASE"/>
    <property type="match status" value="1"/>
</dbReference>
<dbReference type="GO" id="GO:0032259">
    <property type="term" value="P:methylation"/>
    <property type="evidence" value="ECO:0007669"/>
    <property type="project" value="UniProtKB-UniRule"/>
</dbReference>
<dbReference type="GO" id="GO:0005737">
    <property type="term" value="C:cytoplasm"/>
    <property type="evidence" value="ECO:0007669"/>
    <property type="project" value="UniProtKB-SubCell"/>
</dbReference>
<dbReference type="GO" id="GO:0000049">
    <property type="term" value="F:tRNA binding"/>
    <property type="evidence" value="ECO:0007669"/>
    <property type="project" value="UniProtKB-UniRule"/>
</dbReference>
<comment type="subcellular location">
    <subcellularLocation>
        <location evidence="1">Cytoplasm</location>
    </subcellularLocation>
</comment>
<accession>A0AAV5R4M6</accession>
<keyword evidence="6 10" id="KW-0949">S-adenosyl-L-methionine</keyword>
<dbReference type="AlphaFoldDB" id="A0AAV5R4M6"/>
<evidence type="ECO:0000259" key="11">
    <source>
        <dbReference type="Pfam" id="PF25904"/>
    </source>
</evidence>
<keyword evidence="13" id="KW-1185">Reference proteome</keyword>
<evidence type="ECO:0000256" key="9">
    <source>
        <dbReference type="ARBA" id="ARBA00066937"/>
    </source>
</evidence>
<evidence type="ECO:0000256" key="4">
    <source>
        <dbReference type="ARBA" id="ARBA00022603"/>
    </source>
</evidence>
<feature type="domain" description="tRNA (guanine(10)-N(2))-methyltransferase TRMT11 N-terminal" evidence="11">
    <location>
        <begin position="2"/>
        <end position="174"/>
    </location>
</feature>
<evidence type="ECO:0000313" key="12">
    <source>
        <dbReference type="EMBL" id="GMM45922.1"/>
    </source>
</evidence>
<dbReference type="PANTHER" id="PTHR13370:SF3">
    <property type="entry name" value="TRNA (GUANINE(10)-N2)-METHYLTRANSFERASE HOMOLOG"/>
    <property type="match status" value="1"/>
</dbReference>
<name>A0AAV5R4M6_PICKL</name>
<dbReference type="PANTHER" id="PTHR13370">
    <property type="entry name" value="RNA METHYLASE-RELATED"/>
    <property type="match status" value="1"/>
</dbReference>
<evidence type="ECO:0000256" key="10">
    <source>
        <dbReference type="PROSITE-ProRule" id="PRU00959"/>
    </source>
</evidence>
<gene>
    <name evidence="12" type="ORF">DAPK24_024970</name>
</gene>
<organism evidence="12 13">
    <name type="scientific">Pichia kluyveri</name>
    <name type="common">Yeast</name>
    <dbReference type="NCBI Taxonomy" id="36015"/>
    <lineage>
        <taxon>Eukaryota</taxon>
        <taxon>Fungi</taxon>
        <taxon>Dikarya</taxon>
        <taxon>Ascomycota</taxon>
        <taxon>Saccharomycotina</taxon>
        <taxon>Pichiomycetes</taxon>
        <taxon>Pichiales</taxon>
        <taxon>Pichiaceae</taxon>
        <taxon>Pichia</taxon>
    </lineage>
</organism>
<dbReference type="EC" id="2.1.1.214" evidence="9"/>
<dbReference type="SUPFAM" id="SSF53335">
    <property type="entry name" value="S-adenosyl-L-methionine-dependent methyltransferases"/>
    <property type="match status" value="1"/>
</dbReference>
<protein>
    <recommendedName>
        <fullName evidence="9">tRNA (guanine(10)-N(2))-methyltransferase</fullName>
        <ecNumber evidence="9">2.1.1.214</ecNumber>
    </recommendedName>
</protein>
<proteinExistence type="inferred from homology"/>
<dbReference type="Proteomes" id="UP001378960">
    <property type="component" value="Unassembled WGS sequence"/>
</dbReference>
<dbReference type="InterPro" id="IPR016691">
    <property type="entry name" value="TRMT11"/>
</dbReference>
<evidence type="ECO:0000256" key="1">
    <source>
        <dbReference type="ARBA" id="ARBA00004496"/>
    </source>
</evidence>